<evidence type="ECO:0000256" key="1">
    <source>
        <dbReference type="SAM" id="MobiDB-lite"/>
    </source>
</evidence>
<reference evidence="3 4" key="1">
    <citation type="journal article" date="2008" name="Proc. Natl. Acad. Sci. U.S.A.">
        <title>The genome of Cyanothece 51142, a unicellular diazotrophic cyanobacterium important in the marine nitrogen cycle.</title>
        <authorList>
            <person name="Welsh E.A."/>
            <person name="Liberton M."/>
            <person name="Stoeckel J."/>
            <person name="Loh T."/>
            <person name="Elvitigala T."/>
            <person name="Wang C."/>
            <person name="Wollam A."/>
            <person name="Fulton R.S."/>
            <person name="Clifton S.W."/>
            <person name="Jacobs J.M."/>
            <person name="Aurora R."/>
            <person name="Ghosh B.K."/>
            <person name="Sherman L.A."/>
            <person name="Smith R.D."/>
            <person name="Wilson R.K."/>
            <person name="Pakrasi H.B."/>
        </authorList>
    </citation>
    <scope>NUCLEOTIDE SEQUENCE [LARGE SCALE GENOMIC DNA]</scope>
    <source>
        <strain evidence="4">ATCC 51142 / BH68</strain>
    </source>
</reference>
<gene>
    <name evidence="3" type="ordered locus">cce_2189</name>
</gene>
<dbReference type="Proteomes" id="UP000001203">
    <property type="component" value="Chromosome circular"/>
</dbReference>
<keyword evidence="2" id="KW-0732">Signal</keyword>
<dbReference type="KEGG" id="cyt:cce_2189"/>
<dbReference type="eggNOG" id="ENOG5033M55">
    <property type="taxonomic scope" value="Bacteria"/>
</dbReference>
<evidence type="ECO:0000256" key="2">
    <source>
        <dbReference type="SAM" id="SignalP"/>
    </source>
</evidence>
<accession>B1WPG9</accession>
<evidence type="ECO:0000313" key="4">
    <source>
        <dbReference type="Proteomes" id="UP000001203"/>
    </source>
</evidence>
<proteinExistence type="predicted"/>
<protein>
    <submittedName>
        <fullName evidence="3">Uncharacterized protein</fullName>
    </submittedName>
</protein>
<dbReference type="STRING" id="43989.cce_2189"/>
<organism evidence="3 4">
    <name type="scientific">Crocosphaera subtropica (strain ATCC 51142 / BH68)</name>
    <name type="common">Cyanothece sp. (strain ATCC 51142)</name>
    <dbReference type="NCBI Taxonomy" id="43989"/>
    <lineage>
        <taxon>Bacteria</taxon>
        <taxon>Bacillati</taxon>
        <taxon>Cyanobacteriota</taxon>
        <taxon>Cyanophyceae</taxon>
        <taxon>Oscillatoriophycideae</taxon>
        <taxon>Chroococcales</taxon>
        <taxon>Aphanothecaceae</taxon>
        <taxon>Crocosphaera</taxon>
        <taxon>Crocosphaera subtropica</taxon>
    </lineage>
</organism>
<dbReference type="EMBL" id="CP000806">
    <property type="protein sequence ID" value="ACB51539.1"/>
    <property type="molecule type" value="Genomic_DNA"/>
</dbReference>
<keyword evidence="4" id="KW-1185">Reference proteome</keyword>
<dbReference type="RefSeq" id="WP_009546938.1">
    <property type="nucleotide sequence ID" value="NC_010546.1"/>
</dbReference>
<feature type="chain" id="PRO_5002769845" evidence="2">
    <location>
        <begin position="24"/>
        <end position="186"/>
    </location>
</feature>
<evidence type="ECO:0000313" key="3">
    <source>
        <dbReference type="EMBL" id="ACB51539.1"/>
    </source>
</evidence>
<name>B1WPG9_CROS5</name>
<sequence length="186" mass="21174">MNKTVSKLALSLILLTNVNPVLAASTSHNTQLSKEVIIVAFWNHINQAIDTIKKGSQTISDIQERQRQDAERKRRQDALEQARRETTERQLQEAQRRRAYFESLSPEEKQAYIEQQNAIKQQQAAANLLILGLFADFIIGSGSESYSRQETPGYIIQENRNSTPTYQPTPVKPIHPNYGSCHSYDC</sequence>
<dbReference type="AlphaFoldDB" id="B1WPG9"/>
<feature type="region of interest" description="Disordered" evidence="1">
    <location>
        <begin position="65"/>
        <end position="91"/>
    </location>
</feature>
<feature type="signal peptide" evidence="2">
    <location>
        <begin position="1"/>
        <end position="23"/>
    </location>
</feature>
<dbReference type="HOGENOM" id="CLU_1452206_0_0_3"/>